<reference evidence="3" key="1">
    <citation type="journal article" date="2019" name="Int. J. Syst. Evol. Microbiol.">
        <title>The Global Catalogue of Microorganisms (GCM) 10K type strain sequencing project: providing services to taxonomists for standard genome sequencing and annotation.</title>
        <authorList>
            <consortium name="The Broad Institute Genomics Platform"/>
            <consortium name="The Broad Institute Genome Sequencing Center for Infectious Disease"/>
            <person name="Wu L."/>
            <person name="Ma J."/>
        </authorList>
    </citation>
    <scope>NUCLEOTIDE SEQUENCE [LARGE SCALE GENOMIC DNA]</scope>
    <source>
        <strain evidence="3">JCM 17808</strain>
    </source>
</reference>
<feature type="transmembrane region" description="Helical" evidence="1">
    <location>
        <begin position="34"/>
        <end position="53"/>
    </location>
</feature>
<keyword evidence="1" id="KW-0812">Transmembrane</keyword>
<evidence type="ECO:0000256" key="1">
    <source>
        <dbReference type="SAM" id="Phobius"/>
    </source>
</evidence>
<keyword evidence="1" id="KW-0472">Membrane</keyword>
<evidence type="ECO:0000313" key="2">
    <source>
        <dbReference type="EMBL" id="GAA4390348.1"/>
    </source>
</evidence>
<proteinExistence type="predicted"/>
<dbReference type="Proteomes" id="UP001500642">
    <property type="component" value="Unassembled WGS sequence"/>
</dbReference>
<evidence type="ECO:0000313" key="3">
    <source>
        <dbReference type="Proteomes" id="UP001500642"/>
    </source>
</evidence>
<comment type="caution">
    <text evidence="2">The sequence shown here is derived from an EMBL/GenBank/DDBJ whole genome shotgun (WGS) entry which is preliminary data.</text>
</comment>
<sequence>MTGSRFFQAAAAMSFLALLLVVFGGVSVLFVDVAFFIQAFALLAALAGIGLAMSERLAFWGKPASPYLA</sequence>
<protein>
    <submittedName>
        <fullName evidence="2">Uncharacterized protein</fullName>
    </submittedName>
</protein>
<keyword evidence="3" id="KW-1185">Reference proteome</keyword>
<accession>A0ABP8JG77</accession>
<gene>
    <name evidence="2" type="ORF">GCM10023167_16820</name>
</gene>
<dbReference type="RefSeq" id="WP_137319433.1">
    <property type="nucleotide sequence ID" value="NZ_BAABGL010000010.1"/>
</dbReference>
<name>A0ABP8JG77_9MICO</name>
<keyword evidence="1" id="KW-1133">Transmembrane helix</keyword>
<dbReference type="EMBL" id="BAABGL010000010">
    <property type="protein sequence ID" value="GAA4390348.1"/>
    <property type="molecule type" value="Genomic_DNA"/>
</dbReference>
<organism evidence="2 3">
    <name type="scientific">Brevibacterium pityocampae</name>
    <dbReference type="NCBI Taxonomy" id="506594"/>
    <lineage>
        <taxon>Bacteria</taxon>
        <taxon>Bacillati</taxon>
        <taxon>Actinomycetota</taxon>
        <taxon>Actinomycetes</taxon>
        <taxon>Micrococcales</taxon>
        <taxon>Brevibacteriaceae</taxon>
        <taxon>Brevibacterium</taxon>
    </lineage>
</organism>